<dbReference type="Proteomes" id="UP000645517">
    <property type="component" value="Unassembled WGS sequence"/>
</dbReference>
<accession>A0ABQ2IYX2</accession>
<dbReference type="EMBL" id="BMOR01000002">
    <property type="protein sequence ID" value="GGN32247.1"/>
    <property type="molecule type" value="Genomic_DNA"/>
</dbReference>
<sequence length="99" mass="11438">MGFIRYLRDLPERDYHFGKLGPDGWQQLAKAQPGEPDPMQALARRRFFAPYNLPEFQTHIPRRACIEYVQALQAGTVPNWVMALTPDHLDIKEKAGDMK</sequence>
<organism evidence="1 2">
    <name type="scientific">Deinococcus daejeonensis</name>
    <dbReference type="NCBI Taxonomy" id="1007098"/>
    <lineage>
        <taxon>Bacteria</taxon>
        <taxon>Thermotogati</taxon>
        <taxon>Deinococcota</taxon>
        <taxon>Deinococci</taxon>
        <taxon>Deinococcales</taxon>
        <taxon>Deinococcaceae</taxon>
        <taxon>Deinococcus</taxon>
    </lineage>
</organism>
<evidence type="ECO:0000313" key="1">
    <source>
        <dbReference type="EMBL" id="GGN32247.1"/>
    </source>
</evidence>
<comment type="caution">
    <text evidence="1">The sequence shown here is derived from an EMBL/GenBank/DDBJ whole genome shotgun (WGS) entry which is preliminary data.</text>
</comment>
<evidence type="ECO:0000313" key="2">
    <source>
        <dbReference type="Proteomes" id="UP000645517"/>
    </source>
</evidence>
<keyword evidence="2" id="KW-1185">Reference proteome</keyword>
<gene>
    <name evidence="1" type="ORF">GCM10010842_08760</name>
</gene>
<proteinExistence type="predicted"/>
<dbReference type="RefSeq" id="WP_189054391.1">
    <property type="nucleotide sequence ID" value="NZ_BMOR01000002.1"/>
</dbReference>
<name>A0ABQ2IYX2_9DEIO</name>
<reference evidence="2" key="1">
    <citation type="journal article" date="2019" name="Int. J. Syst. Evol. Microbiol.">
        <title>The Global Catalogue of Microorganisms (GCM) 10K type strain sequencing project: providing services to taxonomists for standard genome sequencing and annotation.</title>
        <authorList>
            <consortium name="The Broad Institute Genomics Platform"/>
            <consortium name="The Broad Institute Genome Sequencing Center for Infectious Disease"/>
            <person name="Wu L."/>
            <person name="Ma J."/>
        </authorList>
    </citation>
    <scope>NUCLEOTIDE SEQUENCE [LARGE SCALE GENOMIC DNA]</scope>
    <source>
        <strain evidence="2">JCM 16918</strain>
    </source>
</reference>
<protein>
    <submittedName>
        <fullName evidence="1">Uncharacterized protein</fullName>
    </submittedName>
</protein>